<sequence length="79" mass="8558">MRSDQVRLNSGITLPVLGLGTYSFANDKATTEHAVHLALKMGYRHFDTAKIYGSEPALGNALNEAILDGCVKRGCFCDI</sequence>
<proteinExistence type="predicted"/>
<reference evidence="2" key="1">
    <citation type="journal article" date="2023" name="G3 (Bethesda)">
        <title>Genome assembly and association tests identify interacting loci associated with vigor, precocity, and sex in interspecific pistachio rootstocks.</title>
        <authorList>
            <person name="Palmer W."/>
            <person name="Jacygrad E."/>
            <person name="Sagayaradj S."/>
            <person name="Cavanaugh K."/>
            <person name="Han R."/>
            <person name="Bertier L."/>
            <person name="Beede B."/>
            <person name="Kafkas S."/>
            <person name="Golino D."/>
            <person name="Preece J."/>
            <person name="Michelmore R."/>
        </authorList>
    </citation>
    <scope>NUCLEOTIDE SEQUENCE [LARGE SCALE GENOMIC DNA]</scope>
</reference>
<protein>
    <submittedName>
        <fullName evidence="1">Uncharacterized protein</fullName>
    </submittedName>
</protein>
<gene>
    <name evidence="1" type="ORF">Patl1_19855</name>
</gene>
<dbReference type="EMBL" id="CM047900">
    <property type="protein sequence ID" value="KAJ0100362.1"/>
    <property type="molecule type" value="Genomic_DNA"/>
</dbReference>
<keyword evidence="2" id="KW-1185">Reference proteome</keyword>
<evidence type="ECO:0000313" key="2">
    <source>
        <dbReference type="Proteomes" id="UP001164250"/>
    </source>
</evidence>
<comment type="caution">
    <text evidence="1">The sequence shown here is derived from an EMBL/GenBank/DDBJ whole genome shotgun (WGS) entry which is preliminary data.</text>
</comment>
<name>A0ACC1BN67_9ROSI</name>
<evidence type="ECO:0000313" key="1">
    <source>
        <dbReference type="EMBL" id="KAJ0100362.1"/>
    </source>
</evidence>
<dbReference type="Proteomes" id="UP001164250">
    <property type="component" value="Chromosome 4"/>
</dbReference>
<organism evidence="1 2">
    <name type="scientific">Pistacia atlantica</name>
    <dbReference type="NCBI Taxonomy" id="434234"/>
    <lineage>
        <taxon>Eukaryota</taxon>
        <taxon>Viridiplantae</taxon>
        <taxon>Streptophyta</taxon>
        <taxon>Embryophyta</taxon>
        <taxon>Tracheophyta</taxon>
        <taxon>Spermatophyta</taxon>
        <taxon>Magnoliopsida</taxon>
        <taxon>eudicotyledons</taxon>
        <taxon>Gunneridae</taxon>
        <taxon>Pentapetalae</taxon>
        <taxon>rosids</taxon>
        <taxon>malvids</taxon>
        <taxon>Sapindales</taxon>
        <taxon>Anacardiaceae</taxon>
        <taxon>Pistacia</taxon>
    </lineage>
</organism>
<accession>A0ACC1BN67</accession>